<evidence type="ECO:0000313" key="10">
    <source>
        <dbReference type="Proteomes" id="UP000266723"/>
    </source>
</evidence>
<organism evidence="9 10">
    <name type="scientific">Brassica cretica</name>
    <name type="common">Mustard</name>
    <dbReference type="NCBI Taxonomy" id="69181"/>
    <lineage>
        <taxon>Eukaryota</taxon>
        <taxon>Viridiplantae</taxon>
        <taxon>Streptophyta</taxon>
        <taxon>Embryophyta</taxon>
        <taxon>Tracheophyta</taxon>
        <taxon>Spermatophyta</taxon>
        <taxon>Magnoliopsida</taxon>
        <taxon>eudicotyledons</taxon>
        <taxon>Gunneridae</taxon>
        <taxon>Pentapetalae</taxon>
        <taxon>rosids</taxon>
        <taxon>malvids</taxon>
        <taxon>Brassicales</taxon>
        <taxon>Brassicaceae</taxon>
        <taxon>Brassiceae</taxon>
        <taxon>Brassica</taxon>
    </lineage>
</organism>
<dbReference type="Gene3D" id="3.30.200.20">
    <property type="entry name" value="Phosphorylase Kinase, domain 1"/>
    <property type="match status" value="1"/>
</dbReference>
<evidence type="ECO:0000256" key="1">
    <source>
        <dbReference type="ARBA" id="ARBA00012513"/>
    </source>
</evidence>
<comment type="caution">
    <text evidence="9">The sequence shown here is derived from an EMBL/GenBank/DDBJ whole genome shotgun (WGS) entry which is preliminary data.</text>
</comment>
<comment type="catalytic activity">
    <reaction evidence="8">
        <text>L-seryl-[protein] + ATP = O-phospho-L-seryl-[protein] + ADP + H(+)</text>
        <dbReference type="Rhea" id="RHEA:17989"/>
        <dbReference type="Rhea" id="RHEA-COMP:9863"/>
        <dbReference type="Rhea" id="RHEA-COMP:11604"/>
        <dbReference type="ChEBI" id="CHEBI:15378"/>
        <dbReference type="ChEBI" id="CHEBI:29999"/>
        <dbReference type="ChEBI" id="CHEBI:30616"/>
        <dbReference type="ChEBI" id="CHEBI:83421"/>
        <dbReference type="ChEBI" id="CHEBI:456216"/>
        <dbReference type="EC" id="2.7.11.1"/>
    </reaction>
</comment>
<keyword evidence="4" id="KW-0547">Nucleotide-binding</keyword>
<comment type="catalytic activity">
    <reaction evidence="7">
        <text>L-threonyl-[protein] + ATP = O-phospho-L-threonyl-[protein] + ADP + H(+)</text>
        <dbReference type="Rhea" id="RHEA:46608"/>
        <dbReference type="Rhea" id="RHEA-COMP:11060"/>
        <dbReference type="Rhea" id="RHEA-COMP:11605"/>
        <dbReference type="ChEBI" id="CHEBI:15378"/>
        <dbReference type="ChEBI" id="CHEBI:30013"/>
        <dbReference type="ChEBI" id="CHEBI:30616"/>
        <dbReference type="ChEBI" id="CHEBI:61977"/>
        <dbReference type="ChEBI" id="CHEBI:456216"/>
        <dbReference type="EC" id="2.7.11.1"/>
    </reaction>
</comment>
<dbReference type="Proteomes" id="UP000266723">
    <property type="component" value="Unassembled WGS sequence"/>
</dbReference>
<evidence type="ECO:0000256" key="6">
    <source>
        <dbReference type="ARBA" id="ARBA00022840"/>
    </source>
</evidence>
<evidence type="ECO:0000256" key="2">
    <source>
        <dbReference type="ARBA" id="ARBA00022527"/>
    </source>
</evidence>
<dbReference type="PANTHER" id="PTHR24054:SF0">
    <property type="entry name" value="CASEIN KINASE II SUBUNIT ALPHA"/>
    <property type="match status" value="1"/>
</dbReference>
<keyword evidence="10" id="KW-1185">Reference proteome</keyword>
<sequence length="118" mass="13579">MLFTFPKLHIVKSFQHSCFSPPPRTGVHDVYDAVRKVRRGKYSEVVEGIHATDNETYVIKILKPVKKKQVRQHNAKLTAAAPDHLNKAERKMMIHRGLVLTGWLVIHLMNSTSVRVVW</sequence>
<evidence type="ECO:0000256" key="4">
    <source>
        <dbReference type="ARBA" id="ARBA00022741"/>
    </source>
</evidence>
<proteinExistence type="predicted"/>
<dbReference type="InterPro" id="IPR011009">
    <property type="entry name" value="Kinase-like_dom_sf"/>
</dbReference>
<dbReference type="EC" id="2.7.11.1" evidence="1"/>
<dbReference type="EMBL" id="QGKV02002055">
    <property type="protein sequence ID" value="KAF3496461.1"/>
    <property type="molecule type" value="Genomic_DNA"/>
</dbReference>
<keyword evidence="3" id="KW-0808">Transferase</keyword>
<reference evidence="9 10" key="1">
    <citation type="journal article" date="2020" name="BMC Genomics">
        <title>Intraspecific diversification of the crop wild relative Brassica cretica Lam. using demographic model selection.</title>
        <authorList>
            <person name="Kioukis A."/>
            <person name="Michalopoulou V.A."/>
            <person name="Briers L."/>
            <person name="Pirintsos S."/>
            <person name="Studholme D.J."/>
            <person name="Pavlidis P."/>
            <person name="Sarris P.F."/>
        </authorList>
    </citation>
    <scope>NUCLEOTIDE SEQUENCE [LARGE SCALE GENOMIC DNA]</scope>
    <source>
        <strain evidence="10">cv. PFS-1207/04</strain>
    </source>
</reference>
<evidence type="ECO:0000256" key="3">
    <source>
        <dbReference type="ARBA" id="ARBA00022679"/>
    </source>
</evidence>
<evidence type="ECO:0000256" key="5">
    <source>
        <dbReference type="ARBA" id="ARBA00022777"/>
    </source>
</evidence>
<accession>A0ABQ7AGE2</accession>
<dbReference type="InterPro" id="IPR045216">
    <property type="entry name" value="CK2_alpha"/>
</dbReference>
<evidence type="ECO:0000256" key="7">
    <source>
        <dbReference type="ARBA" id="ARBA00047899"/>
    </source>
</evidence>
<keyword evidence="5" id="KW-0418">Kinase</keyword>
<name>A0ABQ7AGE2_BRACR</name>
<gene>
    <name evidence="9" type="ORF">DY000_02055691</name>
</gene>
<dbReference type="SUPFAM" id="SSF56112">
    <property type="entry name" value="Protein kinase-like (PK-like)"/>
    <property type="match status" value="1"/>
</dbReference>
<evidence type="ECO:0000313" key="9">
    <source>
        <dbReference type="EMBL" id="KAF3496461.1"/>
    </source>
</evidence>
<keyword evidence="2" id="KW-0723">Serine/threonine-protein kinase</keyword>
<dbReference type="PANTHER" id="PTHR24054">
    <property type="entry name" value="CASEIN KINASE II SUBUNIT ALPHA"/>
    <property type="match status" value="1"/>
</dbReference>
<keyword evidence="6" id="KW-0067">ATP-binding</keyword>
<protein>
    <recommendedName>
        <fullName evidence="1">non-specific serine/threonine protein kinase</fullName>
        <ecNumber evidence="1">2.7.11.1</ecNumber>
    </recommendedName>
</protein>
<evidence type="ECO:0000256" key="8">
    <source>
        <dbReference type="ARBA" id="ARBA00048679"/>
    </source>
</evidence>